<comment type="caution">
    <text evidence="2">The sequence shown here is derived from an EMBL/GenBank/DDBJ whole genome shotgun (WGS) entry which is preliminary data.</text>
</comment>
<feature type="transmembrane region" description="Helical" evidence="1">
    <location>
        <begin position="85"/>
        <end position="105"/>
    </location>
</feature>
<accession>A0ABP8VYF8</accession>
<name>A0ABP8VYF8_9ACTN</name>
<dbReference type="RefSeq" id="WP_345263351.1">
    <property type="nucleotide sequence ID" value="NZ_BAABIM010000001.1"/>
</dbReference>
<evidence type="ECO:0000313" key="2">
    <source>
        <dbReference type="EMBL" id="GAA4675266.1"/>
    </source>
</evidence>
<feature type="transmembrane region" description="Helical" evidence="1">
    <location>
        <begin position="111"/>
        <end position="130"/>
    </location>
</feature>
<keyword evidence="1" id="KW-1133">Transmembrane helix</keyword>
<keyword evidence="3" id="KW-1185">Reference proteome</keyword>
<protein>
    <recommendedName>
        <fullName evidence="4">MFS transporter</fullName>
    </recommendedName>
</protein>
<feature type="transmembrane region" description="Helical" evidence="1">
    <location>
        <begin position="38"/>
        <end position="59"/>
    </location>
</feature>
<dbReference type="Proteomes" id="UP001500621">
    <property type="component" value="Unassembled WGS sequence"/>
</dbReference>
<reference evidence="3" key="1">
    <citation type="journal article" date="2019" name="Int. J. Syst. Evol. Microbiol.">
        <title>The Global Catalogue of Microorganisms (GCM) 10K type strain sequencing project: providing services to taxonomists for standard genome sequencing and annotation.</title>
        <authorList>
            <consortium name="The Broad Institute Genomics Platform"/>
            <consortium name="The Broad Institute Genome Sequencing Center for Infectious Disease"/>
            <person name="Wu L."/>
            <person name="Ma J."/>
        </authorList>
    </citation>
    <scope>NUCLEOTIDE SEQUENCE [LARGE SCALE GENOMIC DNA]</scope>
    <source>
        <strain evidence="3">JCM 18127</strain>
    </source>
</reference>
<evidence type="ECO:0000313" key="3">
    <source>
        <dbReference type="Proteomes" id="UP001500621"/>
    </source>
</evidence>
<evidence type="ECO:0000256" key="1">
    <source>
        <dbReference type="SAM" id="Phobius"/>
    </source>
</evidence>
<keyword evidence="1" id="KW-0472">Membrane</keyword>
<evidence type="ECO:0008006" key="4">
    <source>
        <dbReference type="Google" id="ProtNLM"/>
    </source>
</evidence>
<dbReference type="EMBL" id="BAABIM010000001">
    <property type="protein sequence ID" value="GAA4675266.1"/>
    <property type="molecule type" value="Genomic_DNA"/>
</dbReference>
<keyword evidence="1" id="KW-0812">Transmembrane</keyword>
<organism evidence="2 3">
    <name type="scientific">Nocardioides nanhaiensis</name>
    <dbReference type="NCBI Taxonomy" id="1476871"/>
    <lineage>
        <taxon>Bacteria</taxon>
        <taxon>Bacillati</taxon>
        <taxon>Actinomycetota</taxon>
        <taxon>Actinomycetes</taxon>
        <taxon>Propionibacteriales</taxon>
        <taxon>Nocardioidaceae</taxon>
        <taxon>Nocardioides</taxon>
    </lineage>
</organism>
<proteinExistence type="predicted"/>
<sequence>MQQHRTVVGAVMGSLVVIGLTLWVTLPPDEALSAPDPVAAAGLVVAGLALHLVIEAVGYRAPALPPGQDTATTSRQAGERLMSGTVLRLALSETIAFVALALTFVLTPSTILTYAVGAVVSLALLARHAWPSARVVDRVATALEADGARSGLREQAAG</sequence>
<gene>
    <name evidence="2" type="ORF">GCM10023226_10520</name>
</gene>
<feature type="transmembrane region" description="Helical" evidence="1">
    <location>
        <begin position="7"/>
        <end position="26"/>
    </location>
</feature>